<accession>A0A9D9HUD8</accession>
<dbReference type="Proteomes" id="UP000823641">
    <property type="component" value="Unassembled WGS sequence"/>
</dbReference>
<dbReference type="InterPro" id="IPR027417">
    <property type="entry name" value="P-loop_NTPase"/>
</dbReference>
<name>A0A9D9HUD8_9BACT</name>
<feature type="coiled-coil region" evidence="1">
    <location>
        <begin position="233"/>
        <end position="283"/>
    </location>
</feature>
<dbReference type="Gene3D" id="3.40.50.300">
    <property type="entry name" value="P-loop containing nucleotide triphosphate hydrolases"/>
    <property type="match status" value="1"/>
</dbReference>
<organism evidence="2 3">
    <name type="scientific">Candidatus Gallipaludibacter merdavium</name>
    <dbReference type="NCBI Taxonomy" id="2840839"/>
    <lineage>
        <taxon>Bacteria</taxon>
        <taxon>Pseudomonadati</taxon>
        <taxon>Bacteroidota</taxon>
        <taxon>Bacteroidia</taxon>
        <taxon>Bacteroidales</taxon>
        <taxon>Candidatus Gallipaludibacter</taxon>
    </lineage>
</organism>
<dbReference type="PANTHER" id="PTHR32114">
    <property type="entry name" value="ABC TRANSPORTER ABCH.3"/>
    <property type="match status" value="1"/>
</dbReference>
<comment type="caution">
    <text evidence="2">The sequence shown here is derived from an EMBL/GenBank/DDBJ whole genome shotgun (WGS) entry which is preliminary data.</text>
</comment>
<evidence type="ECO:0000256" key="1">
    <source>
        <dbReference type="SAM" id="Coils"/>
    </source>
</evidence>
<feature type="coiled-coil region" evidence="1">
    <location>
        <begin position="46"/>
        <end position="87"/>
    </location>
</feature>
<gene>
    <name evidence="2" type="ORF">IAA73_06220</name>
</gene>
<evidence type="ECO:0000313" key="2">
    <source>
        <dbReference type="EMBL" id="MBO8459909.1"/>
    </source>
</evidence>
<sequence length="483" mass="54463">AVDDAVKAIRAQLHAGDSCPVCGAAIQTDLSDATFEEKLLPFKTAYDKAQTDLNALNETYQHLFAQLKVKEQQVAAQQERCKQCQLKWEKLSATLEMVAAQTKMDFQKDNSFLEKIKMQWENVKRELKLIDGQMLELKNINDNIGKLSSVVEALQQKSVQLQKQLNELRISLATNQEHREESEKRQKEMQNAIDSFLAQHVDITLEALQTLVGCTPKQIEDVKNWCEARRNDSVRAKAMLEALLQQQDKLNAEKPSMNEEDTLETLALQMENTNRQIREKMQSRAEKNAILQNDAQNRTRYLQIQQKMDKAKVLRDKWNELYKLLGDNQGDKFRNIAQSFILEHLLSLANGYLKYFSDRYRLICQPGSLVILVEDAHVPSQPQAANILSGGESFMVSLALALALAHLNNGSNSVDTLFIDEGFGTLSPDCLSSVIDTLETLHQLGGRRVGIISHVAELSERITTQIAVKRIDPTCSAVSVKGL</sequence>
<feature type="non-terminal residue" evidence="2">
    <location>
        <position position="1"/>
    </location>
</feature>
<keyword evidence="1" id="KW-0175">Coiled coil</keyword>
<dbReference type="Pfam" id="PF13558">
    <property type="entry name" value="SbcC_Walker_B"/>
    <property type="match status" value="1"/>
</dbReference>
<reference evidence="2" key="2">
    <citation type="journal article" date="2021" name="PeerJ">
        <title>Extensive microbial diversity within the chicken gut microbiome revealed by metagenomics and culture.</title>
        <authorList>
            <person name="Gilroy R."/>
            <person name="Ravi A."/>
            <person name="Getino M."/>
            <person name="Pursley I."/>
            <person name="Horton D.L."/>
            <person name="Alikhan N.F."/>
            <person name="Baker D."/>
            <person name="Gharbi K."/>
            <person name="Hall N."/>
            <person name="Watson M."/>
            <person name="Adriaenssens E.M."/>
            <person name="Foster-Nyarko E."/>
            <person name="Jarju S."/>
            <person name="Secka A."/>
            <person name="Antonio M."/>
            <person name="Oren A."/>
            <person name="Chaudhuri R.R."/>
            <person name="La Ragione R."/>
            <person name="Hildebrand F."/>
            <person name="Pallen M.J."/>
        </authorList>
    </citation>
    <scope>NUCLEOTIDE SEQUENCE</scope>
    <source>
        <strain evidence="2">G3-3990</strain>
    </source>
</reference>
<dbReference type="AlphaFoldDB" id="A0A9D9HUD8"/>
<dbReference type="PANTHER" id="PTHR32114:SF2">
    <property type="entry name" value="ABC TRANSPORTER ABCH.3"/>
    <property type="match status" value="1"/>
</dbReference>
<dbReference type="EMBL" id="JADIMG010000064">
    <property type="protein sequence ID" value="MBO8459909.1"/>
    <property type="molecule type" value="Genomic_DNA"/>
</dbReference>
<reference evidence="2" key="1">
    <citation type="submission" date="2020-10" db="EMBL/GenBank/DDBJ databases">
        <authorList>
            <person name="Gilroy R."/>
        </authorList>
    </citation>
    <scope>NUCLEOTIDE SEQUENCE</scope>
    <source>
        <strain evidence="2">G3-3990</strain>
    </source>
</reference>
<feature type="coiled-coil region" evidence="1">
    <location>
        <begin position="137"/>
        <end position="199"/>
    </location>
</feature>
<dbReference type="SUPFAM" id="SSF52540">
    <property type="entry name" value="P-loop containing nucleoside triphosphate hydrolases"/>
    <property type="match status" value="1"/>
</dbReference>
<evidence type="ECO:0008006" key="4">
    <source>
        <dbReference type="Google" id="ProtNLM"/>
    </source>
</evidence>
<proteinExistence type="predicted"/>
<evidence type="ECO:0000313" key="3">
    <source>
        <dbReference type="Proteomes" id="UP000823641"/>
    </source>
</evidence>
<protein>
    <recommendedName>
        <fullName evidence="4">Exonuclease SbcC</fullName>
    </recommendedName>
</protein>